<dbReference type="PATRIC" id="fig|1315283.4.peg.1264"/>
<name>A0A0U2ISF0_9GAMM</name>
<dbReference type="RefSeq" id="WP_058373109.1">
    <property type="nucleotide sequence ID" value="NZ_CP011034.1"/>
</dbReference>
<feature type="region of interest" description="Disordered" evidence="2">
    <location>
        <begin position="70"/>
        <end position="108"/>
    </location>
</feature>
<dbReference type="EMBL" id="CP011034">
    <property type="protein sequence ID" value="ALS32671.1"/>
    <property type="molecule type" value="Genomic_DNA"/>
</dbReference>
<feature type="compositionally biased region" description="Polar residues" evidence="2">
    <location>
        <begin position="305"/>
        <end position="332"/>
    </location>
</feature>
<dbReference type="Proteomes" id="UP000065261">
    <property type="component" value="Chromosome I"/>
</dbReference>
<evidence type="ECO:0000256" key="2">
    <source>
        <dbReference type="SAM" id="MobiDB-lite"/>
    </source>
</evidence>
<feature type="region of interest" description="Disordered" evidence="2">
    <location>
        <begin position="289"/>
        <end position="337"/>
    </location>
</feature>
<feature type="region of interest" description="Disordered" evidence="2">
    <location>
        <begin position="220"/>
        <end position="248"/>
    </location>
</feature>
<feature type="compositionally biased region" description="Basic and acidic residues" evidence="2">
    <location>
        <begin position="70"/>
        <end position="103"/>
    </location>
</feature>
<dbReference type="KEGG" id="ptn:PTRA_a1460"/>
<gene>
    <name evidence="3" type="ORF">PTRA_a1460</name>
</gene>
<protein>
    <submittedName>
        <fullName evidence="3">Uncharacterized protein</fullName>
    </submittedName>
</protein>
<keyword evidence="1" id="KW-0175">Coiled coil</keyword>
<proteinExistence type="predicted"/>
<reference evidence="3 4" key="1">
    <citation type="submission" date="2015-03" db="EMBL/GenBank/DDBJ databases">
        <authorList>
            <person name="Murphy D."/>
        </authorList>
    </citation>
    <scope>NUCLEOTIDE SEQUENCE [LARGE SCALE GENOMIC DNA]</scope>
    <source>
        <strain evidence="3 4">KMM 520</strain>
    </source>
</reference>
<evidence type="ECO:0000313" key="4">
    <source>
        <dbReference type="Proteomes" id="UP000065261"/>
    </source>
</evidence>
<evidence type="ECO:0000256" key="1">
    <source>
        <dbReference type="SAM" id="Coils"/>
    </source>
</evidence>
<organism evidence="3">
    <name type="scientific">Pseudoalteromonas translucida KMM 520</name>
    <dbReference type="NCBI Taxonomy" id="1315283"/>
    <lineage>
        <taxon>Bacteria</taxon>
        <taxon>Pseudomonadati</taxon>
        <taxon>Pseudomonadota</taxon>
        <taxon>Gammaproteobacteria</taxon>
        <taxon>Alteromonadales</taxon>
        <taxon>Pseudoalteromonadaceae</taxon>
        <taxon>Pseudoalteromonas</taxon>
    </lineage>
</organism>
<accession>A0A0U2ISF0</accession>
<feature type="coiled-coil region" evidence="1">
    <location>
        <begin position="136"/>
        <end position="170"/>
    </location>
</feature>
<dbReference type="OrthoDB" id="9156113at2"/>
<evidence type="ECO:0000313" key="3">
    <source>
        <dbReference type="EMBL" id="ALS32671.1"/>
    </source>
</evidence>
<sequence length="365" mass="40180">MHKLAGAAIRLNFNFRSHTLNGQWGNKVDELDEILANGTDEEIEAALAGLDIEGETLFGDEDGEKEPVVEIKEEAPAAEPKQEASEASTKTDVEGESSTKEGEAPEGYVEIDGEYYVKATEVSSKNGQHSLPYDVLVQTRERAAAAEAERERLTTEKAELESQFAETKRVAELHSSQLKEAGMDPRKLPGEMLKDPELMNRIKDEYPELGELVSELANQIQQYGSKSQPEPQQPASQNEVQTAFSSSQHLKQWMESDVDKWDMAKVIDDKLAKDPLFANKPVAERFKEVEKRVQNAFGEQHKPKPSNNGTSAPIPNTPTDLGSQANDSSANANLLDKDAGTITDQMASMTEAQIEAMLESASDFL</sequence>
<dbReference type="AlphaFoldDB" id="A0A0U2ISF0"/>